<evidence type="ECO:0000256" key="3">
    <source>
        <dbReference type="ARBA" id="ARBA00022475"/>
    </source>
</evidence>
<dbReference type="OrthoDB" id="1807003at2"/>
<comment type="caution">
    <text evidence="11">The sequence shown here is derived from an EMBL/GenBank/DDBJ whole genome shotgun (WGS) entry which is preliminary data.</text>
</comment>
<keyword evidence="3" id="KW-1003">Cell membrane</keyword>
<evidence type="ECO:0000256" key="7">
    <source>
        <dbReference type="ARBA" id="ARBA00023136"/>
    </source>
</evidence>
<keyword evidence="2" id="KW-0813">Transport</keyword>
<dbReference type="InterPro" id="IPR007387">
    <property type="entry name" value="TRAP_DctQ"/>
</dbReference>
<dbReference type="InterPro" id="IPR055348">
    <property type="entry name" value="DctQ"/>
</dbReference>
<feature type="domain" description="Tripartite ATP-independent periplasmic transporters DctQ component" evidence="10">
    <location>
        <begin position="27"/>
        <end position="154"/>
    </location>
</feature>
<keyword evidence="6 9" id="KW-1133">Transmembrane helix</keyword>
<evidence type="ECO:0000259" key="10">
    <source>
        <dbReference type="Pfam" id="PF04290"/>
    </source>
</evidence>
<dbReference type="GO" id="GO:0015740">
    <property type="term" value="P:C4-dicarboxylate transport"/>
    <property type="evidence" value="ECO:0007669"/>
    <property type="project" value="TreeGrafter"/>
</dbReference>
<evidence type="ECO:0000256" key="8">
    <source>
        <dbReference type="ARBA" id="ARBA00038436"/>
    </source>
</evidence>
<evidence type="ECO:0000256" key="9">
    <source>
        <dbReference type="SAM" id="Phobius"/>
    </source>
</evidence>
<evidence type="ECO:0000313" key="11">
    <source>
        <dbReference type="EMBL" id="OEH86952.1"/>
    </source>
</evidence>
<dbReference type="Pfam" id="PF04290">
    <property type="entry name" value="DctQ"/>
    <property type="match status" value="1"/>
</dbReference>
<feature type="transmembrane region" description="Helical" evidence="9">
    <location>
        <begin position="46"/>
        <end position="66"/>
    </location>
</feature>
<accession>A0A1E5L9Z3</accession>
<evidence type="ECO:0000256" key="1">
    <source>
        <dbReference type="ARBA" id="ARBA00004429"/>
    </source>
</evidence>
<sequence length="164" mass="17953">MNSLERIIAAISLRFAQIAQIALVAVMLLIVSNIIMRIIWKPIPGTVEIVEILGAVIVGLGLAHTLQTKGHIFVSIFVEKLSKRKQGIVDTFTNTFVLTVTTLLAYQTFSYGVRMSDRGLTTGHLGIPMGPVFYLIALGFLILAVVVCKDWVKSFIAIIKGDQP</sequence>
<evidence type="ECO:0000256" key="4">
    <source>
        <dbReference type="ARBA" id="ARBA00022519"/>
    </source>
</evidence>
<dbReference type="STRING" id="1390249.BHU72_01460"/>
<evidence type="ECO:0000256" key="6">
    <source>
        <dbReference type="ARBA" id="ARBA00022989"/>
    </source>
</evidence>
<feature type="transmembrane region" description="Helical" evidence="9">
    <location>
        <begin position="87"/>
        <end position="109"/>
    </location>
</feature>
<evidence type="ECO:0000256" key="2">
    <source>
        <dbReference type="ARBA" id="ARBA00022448"/>
    </source>
</evidence>
<dbReference type="AlphaFoldDB" id="A0A1E5L9Z3"/>
<dbReference type="GO" id="GO:0005886">
    <property type="term" value="C:plasma membrane"/>
    <property type="evidence" value="ECO:0007669"/>
    <property type="project" value="UniProtKB-SubCell"/>
</dbReference>
<keyword evidence="4" id="KW-0997">Cell inner membrane</keyword>
<dbReference type="PANTHER" id="PTHR35011:SF10">
    <property type="entry name" value="TRAP TRANSPORTER SMALL PERMEASE PROTEIN"/>
    <property type="match status" value="1"/>
</dbReference>
<name>A0A1E5L9Z3_9FIRM</name>
<protein>
    <recommendedName>
        <fullName evidence="10">Tripartite ATP-independent periplasmic transporters DctQ component domain-containing protein</fullName>
    </recommendedName>
</protein>
<dbReference type="EMBL" id="MJAT01000001">
    <property type="protein sequence ID" value="OEH86952.1"/>
    <property type="molecule type" value="Genomic_DNA"/>
</dbReference>
<feature type="transmembrane region" description="Helical" evidence="9">
    <location>
        <begin position="129"/>
        <end position="148"/>
    </location>
</feature>
<keyword evidence="7 9" id="KW-0472">Membrane</keyword>
<gene>
    <name evidence="11" type="ORF">BHU72_01460</name>
</gene>
<reference evidence="11 12" key="1">
    <citation type="submission" date="2016-09" db="EMBL/GenBank/DDBJ databases">
        <title>Desulfuribacillus arsenicus sp. nov., an obligately anaerobic, dissimilatory arsenic- and antimonate-reducing bacterium isolated from anoxic sediments.</title>
        <authorList>
            <person name="Abin C.A."/>
            <person name="Hollibaugh J.T."/>
        </authorList>
    </citation>
    <scope>NUCLEOTIDE SEQUENCE [LARGE SCALE GENOMIC DNA]</scope>
    <source>
        <strain evidence="11 12">MLFW-2</strain>
    </source>
</reference>
<evidence type="ECO:0000256" key="5">
    <source>
        <dbReference type="ARBA" id="ARBA00022692"/>
    </source>
</evidence>
<keyword evidence="12" id="KW-1185">Reference proteome</keyword>
<comment type="subcellular location">
    <subcellularLocation>
        <location evidence="1">Cell inner membrane</location>
        <topology evidence="1">Multi-pass membrane protein</topology>
    </subcellularLocation>
</comment>
<dbReference type="GO" id="GO:0022857">
    <property type="term" value="F:transmembrane transporter activity"/>
    <property type="evidence" value="ECO:0007669"/>
    <property type="project" value="TreeGrafter"/>
</dbReference>
<dbReference type="Proteomes" id="UP000095255">
    <property type="component" value="Unassembled WGS sequence"/>
</dbReference>
<dbReference type="PANTHER" id="PTHR35011">
    <property type="entry name" value="2,3-DIKETO-L-GULONATE TRAP TRANSPORTER SMALL PERMEASE PROTEIN YIAM"/>
    <property type="match status" value="1"/>
</dbReference>
<dbReference type="RefSeq" id="WP_069700830.1">
    <property type="nucleotide sequence ID" value="NZ_MJAT01000001.1"/>
</dbReference>
<proteinExistence type="inferred from homology"/>
<feature type="transmembrane region" description="Helical" evidence="9">
    <location>
        <begin position="21"/>
        <end position="40"/>
    </location>
</feature>
<organism evidence="11 12">
    <name type="scientific">Desulfuribacillus stibiiarsenatis</name>
    <dbReference type="NCBI Taxonomy" id="1390249"/>
    <lineage>
        <taxon>Bacteria</taxon>
        <taxon>Bacillati</taxon>
        <taxon>Bacillota</taxon>
        <taxon>Desulfuribacillia</taxon>
        <taxon>Desulfuribacillales</taxon>
        <taxon>Desulfuribacillaceae</taxon>
        <taxon>Desulfuribacillus</taxon>
    </lineage>
</organism>
<comment type="similarity">
    <text evidence="8">Belongs to the TRAP transporter small permease family.</text>
</comment>
<evidence type="ECO:0000313" key="12">
    <source>
        <dbReference type="Proteomes" id="UP000095255"/>
    </source>
</evidence>
<keyword evidence="5 9" id="KW-0812">Transmembrane</keyword>